<dbReference type="InterPro" id="IPR052340">
    <property type="entry name" value="RNase_Y/CdgJ"/>
</dbReference>
<dbReference type="PANTHER" id="PTHR33525:SF4">
    <property type="entry name" value="CYCLIC DI-GMP PHOSPHODIESTERASE CDGJ"/>
    <property type="match status" value="1"/>
</dbReference>
<dbReference type="Pfam" id="PF08668">
    <property type="entry name" value="HDOD"/>
    <property type="match status" value="1"/>
</dbReference>
<gene>
    <name evidence="1" type="ORF">ACY05_00870</name>
</gene>
<dbReference type="SUPFAM" id="SSF109604">
    <property type="entry name" value="HD-domain/PDEase-like"/>
    <property type="match status" value="1"/>
</dbReference>
<dbReference type="Proteomes" id="UP000243416">
    <property type="component" value="Unassembled WGS sequence"/>
</dbReference>
<dbReference type="PANTHER" id="PTHR33525">
    <property type="match status" value="1"/>
</dbReference>
<evidence type="ECO:0000313" key="2">
    <source>
        <dbReference type="Proteomes" id="UP000243416"/>
    </source>
</evidence>
<reference evidence="1 2" key="1">
    <citation type="journal article" date="2016" name="ISME J.">
        <title>Integrated multi-omics analyses reveal the biochemical mechanisms and phylogenetic relevance of anaerobic androgen biodegradation in the environment.</title>
        <authorList>
            <person name="Yang F.C."/>
            <person name="Chen Y.L."/>
            <person name="Tang S.L."/>
            <person name="Yu C.P."/>
            <person name="Wang P.H."/>
            <person name="Ismail W."/>
            <person name="Wang C.H."/>
            <person name="Ding J.Y."/>
            <person name="Yang C.Y."/>
            <person name="Yang C.Y."/>
            <person name="Chiang Y.R."/>
        </authorList>
    </citation>
    <scope>NUCLEOTIDE SEQUENCE [LARGE SCALE GENOMIC DNA]</scope>
    <source>
        <strain evidence="1 2">DSM 13999</strain>
    </source>
</reference>
<keyword evidence="2" id="KW-1185">Reference proteome</keyword>
<dbReference type="InterPro" id="IPR013976">
    <property type="entry name" value="HDOD"/>
</dbReference>
<dbReference type="RefSeq" id="WP_067169506.1">
    <property type="nucleotide sequence ID" value="NZ_LT837803.1"/>
</dbReference>
<dbReference type="AlphaFoldDB" id="A0A656Z7Z5"/>
<proteinExistence type="predicted"/>
<evidence type="ECO:0000313" key="1">
    <source>
        <dbReference type="EMBL" id="KYC29160.1"/>
    </source>
</evidence>
<accession>A0A656Z7Z5</accession>
<dbReference type="Gene3D" id="1.10.3210.10">
    <property type="entry name" value="Hypothetical protein af1432"/>
    <property type="match status" value="1"/>
</dbReference>
<dbReference type="PROSITE" id="PS51833">
    <property type="entry name" value="HDOD"/>
    <property type="match status" value="1"/>
</dbReference>
<name>A0A656Z7Z5_9PROT</name>
<protein>
    <submittedName>
        <fullName evidence="1">Uncharacterized protein</fullName>
    </submittedName>
</protein>
<dbReference type="EMBL" id="LFZK01000001">
    <property type="protein sequence ID" value="KYC29160.1"/>
    <property type="molecule type" value="Genomic_DNA"/>
</dbReference>
<organism evidence="1 2">
    <name type="scientific">Sterolibacterium denitrificans</name>
    <dbReference type="NCBI Taxonomy" id="157592"/>
    <lineage>
        <taxon>Bacteria</taxon>
        <taxon>Pseudomonadati</taxon>
        <taxon>Pseudomonadota</taxon>
        <taxon>Betaproteobacteria</taxon>
        <taxon>Nitrosomonadales</taxon>
        <taxon>Sterolibacteriaceae</taxon>
        <taxon>Sterolibacterium</taxon>
    </lineage>
</organism>
<sequence>MFNFFHRLLRRNQPKTGLPAAEPAPPRATSHAGDAPQATADAADTPDTSDTSNASDTPTRRGFVCREPILDRQERIAGYAFDLHAKLQLRLRLQQDPTARRAYDDALLRNLTALDVHGLLGHRLAFVHLSPASLGHPLIERLAAQNTVLMLTLEASAMPAPTALQAQLDALRQRGLAHGWLLQKVHLKDHPGLLDLAAQADYVQFQTGEFDGLEIKTLIKMLDAARPAGRARLQLIAHELASFDEFNLCFQGGFDYFLGDFITRRDNWHPPRSDINRLLVIKLLNLLRSDTELSVIAPQLIGDPVMSFKLLRYLNSSAMGLQSPITAMDKALLVLGRSRFYRWLSLLLFDIKSPGYRERMLIEQALTRAFFLEALAGQGQLPKDGDELFLLGLFSMLDLLIGQPLPNILDQARLPPAVHAALLGEPGIHRSALELAIAAEDPHSTTLEQHSAACGLDAAQITRYGVTALTRAHEITTLSESA</sequence>
<comment type="caution">
    <text evidence="1">The sequence shown here is derived from an EMBL/GenBank/DDBJ whole genome shotgun (WGS) entry which is preliminary data.</text>
</comment>